<protein>
    <submittedName>
        <fullName evidence="5">Helix-turn-helix domain-containing protein</fullName>
    </submittedName>
</protein>
<evidence type="ECO:0000313" key="5">
    <source>
        <dbReference type="EMBL" id="RRJ64627.1"/>
    </source>
</evidence>
<dbReference type="AlphaFoldDB" id="A0A3P3U2Q7"/>
<keyword evidence="3" id="KW-0804">Transcription</keyword>
<keyword evidence="1" id="KW-0805">Transcription regulation</keyword>
<dbReference type="PANTHER" id="PTHR43280:SF34">
    <property type="entry name" value="ARAC-FAMILY TRANSCRIPTIONAL REGULATOR"/>
    <property type="match status" value="1"/>
</dbReference>
<feature type="domain" description="HTH araC/xylS-type" evidence="4">
    <location>
        <begin position="315"/>
        <end position="413"/>
    </location>
</feature>
<sequence>MFKNGEMPSLSYLCQLLCEILQIPVFLKTKAHFSEGLFWNAGLPSHPCYTDPYQLYHTVFQEYKGKGMHTPSIHENDFMEQFAVIPVNHDEQQNSVIIIGPTIQHKMNDDWYAQILVENAISNVELAQYHTYWQGLTVQNRHRFLHVCVTAHWLINQEAIEIADVFQSSFQSVFAQRQKENELEIARHREFFLYQEGNNSISQMLDYIRLGDSNELMRQLAKVTNGPIQFEGLSRSTYLRNVKNLAIGGITMASRAAIEGGLNEELASVLCSLHIQHIEELNDLSKVSAAIIGAIVDFAVRVNQFRKSSVSKAVRLSMEYIYLHLYDKIDFEQLSNISGLNPHYLSKRFKHETGLTLTNYIQRERVEEAKRLLDHTYDTLLSIGARLTFYDQAHFVKVFKKHVGITPNQYRNRGK</sequence>
<dbReference type="Proteomes" id="UP000267017">
    <property type="component" value="Unassembled WGS sequence"/>
</dbReference>
<proteinExistence type="predicted"/>
<dbReference type="SMART" id="SM00342">
    <property type="entry name" value="HTH_ARAC"/>
    <property type="match status" value="1"/>
</dbReference>
<dbReference type="Gene3D" id="1.10.10.60">
    <property type="entry name" value="Homeodomain-like"/>
    <property type="match status" value="2"/>
</dbReference>
<evidence type="ECO:0000259" key="4">
    <source>
        <dbReference type="PROSITE" id="PS01124"/>
    </source>
</evidence>
<organism evidence="5 6">
    <name type="scientific">Paenibacillus oralis</name>
    <dbReference type="NCBI Taxonomy" id="2490856"/>
    <lineage>
        <taxon>Bacteria</taxon>
        <taxon>Bacillati</taxon>
        <taxon>Bacillota</taxon>
        <taxon>Bacilli</taxon>
        <taxon>Bacillales</taxon>
        <taxon>Paenibacillaceae</taxon>
        <taxon>Paenibacillus</taxon>
    </lineage>
</organism>
<keyword evidence="6" id="KW-1185">Reference proteome</keyword>
<accession>A0A3P3U2Q7</accession>
<dbReference type="GO" id="GO:0003700">
    <property type="term" value="F:DNA-binding transcription factor activity"/>
    <property type="evidence" value="ECO:0007669"/>
    <property type="project" value="InterPro"/>
</dbReference>
<keyword evidence="2" id="KW-0238">DNA-binding</keyword>
<comment type="caution">
    <text evidence="5">The sequence shown here is derived from an EMBL/GenBank/DDBJ whole genome shotgun (WGS) entry which is preliminary data.</text>
</comment>
<reference evidence="5 6" key="1">
    <citation type="submission" date="2018-11" db="EMBL/GenBank/DDBJ databases">
        <title>Genome sequencing of Paenibacillus sp. KCOM 3021 (= ChDC PVNT-B20).</title>
        <authorList>
            <person name="Kook J.-K."/>
            <person name="Park S.-N."/>
            <person name="Lim Y.K."/>
        </authorList>
    </citation>
    <scope>NUCLEOTIDE SEQUENCE [LARGE SCALE GENOMIC DNA]</scope>
    <source>
        <strain evidence="5 6">KCOM 3021</strain>
    </source>
</reference>
<dbReference type="OrthoDB" id="247151at2"/>
<name>A0A3P3U2Q7_9BACL</name>
<dbReference type="InterPro" id="IPR009057">
    <property type="entry name" value="Homeodomain-like_sf"/>
</dbReference>
<dbReference type="InterPro" id="IPR018060">
    <property type="entry name" value="HTH_AraC"/>
</dbReference>
<evidence type="ECO:0000313" key="6">
    <source>
        <dbReference type="Proteomes" id="UP000267017"/>
    </source>
</evidence>
<dbReference type="GO" id="GO:0043565">
    <property type="term" value="F:sequence-specific DNA binding"/>
    <property type="evidence" value="ECO:0007669"/>
    <property type="project" value="InterPro"/>
</dbReference>
<evidence type="ECO:0000256" key="2">
    <source>
        <dbReference type="ARBA" id="ARBA00023125"/>
    </source>
</evidence>
<dbReference type="PANTHER" id="PTHR43280">
    <property type="entry name" value="ARAC-FAMILY TRANSCRIPTIONAL REGULATOR"/>
    <property type="match status" value="1"/>
</dbReference>
<gene>
    <name evidence="5" type="ORF">EHV15_18115</name>
</gene>
<dbReference type="RefSeq" id="WP_128632430.1">
    <property type="nucleotide sequence ID" value="NZ_RRCN01000001.1"/>
</dbReference>
<dbReference type="SUPFAM" id="SSF46689">
    <property type="entry name" value="Homeodomain-like"/>
    <property type="match status" value="2"/>
</dbReference>
<evidence type="ECO:0000256" key="1">
    <source>
        <dbReference type="ARBA" id="ARBA00023015"/>
    </source>
</evidence>
<dbReference type="EMBL" id="RRCN01000001">
    <property type="protein sequence ID" value="RRJ64627.1"/>
    <property type="molecule type" value="Genomic_DNA"/>
</dbReference>
<dbReference type="Pfam" id="PF12833">
    <property type="entry name" value="HTH_18"/>
    <property type="match status" value="1"/>
</dbReference>
<dbReference type="PROSITE" id="PS01124">
    <property type="entry name" value="HTH_ARAC_FAMILY_2"/>
    <property type="match status" value="1"/>
</dbReference>
<evidence type="ECO:0000256" key="3">
    <source>
        <dbReference type="ARBA" id="ARBA00023163"/>
    </source>
</evidence>